<dbReference type="InterPro" id="IPR001466">
    <property type="entry name" value="Beta-lactam-related"/>
</dbReference>
<feature type="domain" description="Beta-lactamase-related" evidence="1">
    <location>
        <begin position="24"/>
        <end position="400"/>
    </location>
</feature>
<dbReference type="SUPFAM" id="SSF56601">
    <property type="entry name" value="beta-lactamase/transpeptidase-like"/>
    <property type="match status" value="1"/>
</dbReference>
<dbReference type="AlphaFoldDB" id="A0A840FDJ7"/>
<evidence type="ECO:0000259" key="1">
    <source>
        <dbReference type="Pfam" id="PF00144"/>
    </source>
</evidence>
<dbReference type="PANTHER" id="PTHR43283:SF3">
    <property type="entry name" value="BETA-LACTAMASE FAMILY PROTEIN (AFU_ORTHOLOGUE AFUA_5G07500)"/>
    <property type="match status" value="1"/>
</dbReference>
<sequence length="413" mass="44140">MPLTPLPIASPDEVGLSGAGLATLDAALQAHIDAGTIAGAVMIVARQGRVCHQAALGRRDVASDAPARIDDLFRIFSMTKPITAAAMMSLWDEGRWTLDDPIALHLPEFAGVEVCAGKDGEGRMVLEAPQRPPTLRDLFTHTAGLSYGTRLSDPNDPVDAVYQAAGVWDARDLADMVTRLAPLPLAYHPGTSWRYSLGMDVEGAIIERLTGQTLAAVMKQRLFDPLGMTETRFFTPPADRARLATLYLKSPGQPLTELDNPMFADASREPPLAWGGAGLVSTASDYVRFAAMLLGRGSLDGKRVLSDAAVDLMLKNHLSQALIERGFVMGHQRIGPGRGFALNGSVFTDPALAGVAVGRGTYQWDGAAGTWFWIDPAYDLLCVGMTQTMSYTAPALQAEMQALLGRLLVDAPA</sequence>
<keyword evidence="3" id="KW-1185">Reference proteome</keyword>
<dbReference type="Proteomes" id="UP000529795">
    <property type="component" value="Unassembled WGS sequence"/>
</dbReference>
<gene>
    <name evidence="2" type="ORF">GGQ80_003604</name>
</gene>
<comment type="caution">
    <text evidence="2">The sequence shown here is derived from an EMBL/GenBank/DDBJ whole genome shotgun (WGS) entry which is preliminary data.</text>
</comment>
<dbReference type="Pfam" id="PF00144">
    <property type="entry name" value="Beta-lactamase"/>
    <property type="match status" value="1"/>
</dbReference>
<dbReference type="InterPro" id="IPR050789">
    <property type="entry name" value="Diverse_Enzym_Activities"/>
</dbReference>
<dbReference type="EMBL" id="JACIEV010000019">
    <property type="protein sequence ID" value="MBB4155679.1"/>
    <property type="molecule type" value="Genomic_DNA"/>
</dbReference>
<dbReference type="InterPro" id="IPR012338">
    <property type="entry name" value="Beta-lactam/transpept-like"/>
</dbReference>
<dbReference type="RefSeq" id="WP_183987377.1">
    <property type="nucleotide sequence ID" value="NZ_JACIEV010000019.1"/>
</dbReference>
<dbReference type="PANTHER" id="PTHR43283">
    <property type="entry name" value="BETA-LACTAMASE-RELATED"/>
    <property type="match status" value="1"/>
</dbReference>
<reference evidence="2 3" key="1">
    <citation type="submission" date="2020-08" db="EMBL/GenBank/DDBJ databases">
        <title>Genomic Encyclopedia of Type Strains, Phase IV (KMG-IV): sequencing the most valuable type-strain genomes for metagenomic binning, comparative biology and taxonomic classification.</title>
        <authorList>
            <person name="Goeker M."/>
        </authorList>
    </citation>
    <scope>NUCLEOTIDE SEQUENCE [LARGE SCALE GENOMIC DNA]</scope>
    <source>
        <strain evidence="2 3">YC6723</strain>
    </source>
</reference>
<dbReference type="Gene3D" id="3.40.710.10">
    <property type="entry name" value="DD-peptidase/beta-lactamase superfamily"/>
    <property type="match status" value="1"/>
</dbReference>
<organism evidence="2 3">
    <name type="scientific">Sphingomonas jinjuensis</name>
    <dbReference type="NCBI Taxonomy" id="535907"/>
    <lineage>
        <taxon>Bacteria</taxon>
        <taxon>Pseudomonadati</taxon>
        <taxon>Pseudomonadota</taxon>
        <taxon>Alphaproteobacteria</taxon>
        <taxon>Sphingomonadales</taxon>
        <taxon>Sphingomonadaceae</taxon>
        <taxon>Sphingomonas</taxon>
    </lineage>
</organism>
<name>A0A840FDJ7_9SPHN</name>
<accession>A0A840FDJ7</accession>
<evidence type="ECO:0000313" key="2">
    <source>
        <dbReference type="EMBL" id="MBB4155679.1"/>
    </source>
</evidence>
<proteinExistence type="predicted"/>
<evidence type="ECO:0000313" key="3">
    <source>
        <dbReference type="Proteomes" id="UP000529795"/>
    </source>
</evidence>
<protein>
    <submittedName>
        <fullName evidence="2">CubicO group peptidase (Beta-lactamase class C family)</fullName>
    </submittedName>
</protein>